<dbReference type="Proteomes" id="UP001408789">
    <property type="component" value="Unassembled WGS sequence"/>
</dbReference>
<dbReference type="GO" id="GO:0009785">
    <property type="term" value="P:blue light signaling pathway"/>
    <property type="evidence" value="ECO:0007669"/>
    <property type="project" value="InterPro"/>
</dbReference>
<reference evidence="2 3" key="1">
    <citation type="submission" date="2024-04" db="EMBL/GenBank/DDBJ databases">
        <title>The reference genome of an endangered Asteraceae, Deinandra increscens subsp. villosa, native to the Central Coast of California.</title>
        <authorList>
            <person name="Guilliams M."/>
            <person name="Hasenstab-Lehman K."/>
            <person name="Meyer R."/>
            <person name="Mcevoy S."/>
        </authorList>
    </citation>
    <scope>NUCLEOTIDE SEQUENCE [LARGE SCALE GENOMIC DNA]</scope>
    <source>
        <tissue evidence="2">Leaf</tissue>
    </source>
</reference>
<dbReference type="EMBL" id="JBCNJP010000025">
    <property type="protein sequence ID" value="KAK9055420.1"/>
    <property type="molecule type" value="Genomic_DNA"/>
</dbReference>
<keyword evidence="3" id="KW-1185">Reference proteome</keyword>
<feature type="region of interest" description="Disordered" evidence="1">
    <location>
        <begin position="1"/>
        <end position="32"/>
    </location>
</feature>
<organism evidence="2 3">
    <name type="scientific">Deinandra increscens subsp. villosa</name>
    <dbReference type="NCBI Taxonomy" id="3103831"/>
    <lineage>
        <taxon>Eukaryota</taxon>
        <taxon>Viridiplantae</taxon>
        <taxon>Streptophyta</taxon>
        <taxon>Embryophyta</taxon>
        <taxon>Tracheophyta</taxon>
        <taxon>Spermatophyta</taxon>
        <taxon>Magnoliopsida</taxon>
        <taxon>eudicotyledons</taxon>
        <taxon>Gunneridae</taxon>
        <taxon>Pentapetalae</taxon>
        <taxon>asterids</taxon>
        <taxon>campanulids</taxon>
        <taxon>Asterales</taxon>
        <taxon>Asteraceae</taxon>
        <taxon>Asteroideae</taxon>
        <taxon>Heliantheae alliance</taxon>
        <taxon>Madieae</taxon>
        <taxon>Madiinae</taxon>
        <taxon>Deinandra</taxon>
    </lineage>
</organism>
<evidence type="ECO:0000313" key="3">
    <source>
        <dbReference type="Proteomes" id="UP001408789"/>
    </source>
</evidence>
<evidence type="ECO:0000313" key="2">
    <source>
        <dbReference type="EMBL" id="KAK9055420.1"/>
    </source>
</evidence>
<protein>
    <recommendedName>
        <fullName evidence="4">Protein BIC1-like</fullName>
    </recommendedName>
</protein>
<name>A0AAP0CF22_9ASTR</name>
<comment type="caution">
    <text evidence="2">The sequence shown here is derived from an EMBL/GenBank/DDBJ whole genome shotgun (WGS) entry which is preliminary data.</text>
</comment>
<feature type="region of interest" description="Disordered" evidence="1">
    <location>
        <begin position="57"/>
        <end position="76"/>
    </location>
</feature>
<evidence type="ECO:0008006" key="4">
    <source>
        <dbReference type="Google" id="ProtNLM"/>
    </source>
</evidence>
<feature type="compositionally biased region" description="Low complexity" evidence="1">
    <location>
        <begin position="18"/>
        <end position="28"/>
    </location>
</feature>
<dbReference type="AlphaFoldDB" id="A0AAP0CF22"/>
<dbReference type="InterPro" id="IPR040374">
    <property type="entry name" value="BIC"/>
</dbReference>
<sequence length="145" mass="16540">MDATKNPNLETTHHHNNSLHNHTTSSQSFKRTHHEDSSFCMKKKKVETCCDEHEVAGELGDHHHHQKSEDIPETAAGGREKLKRHRMEMAGRVWIPDIWGQEDLLKKWIDCTVFDASVERSSVMSAREALIQEGGRSNLSIENSC</sequence>
<accession>A0AAP0CF22</accession>
<proteinExistence type="predicted"/>
<evidence type="ECO:0000256" key="1">
    <source>
        <dbReference type="SAM" id="MobiDB-lite"/>
    </source>
</evidence>
<dbReference type="PANTHER" id="PTHR34207">
    <property type="entry name" value="PROTEIN BIC1"/>
    <property type="match status" value="1"/>
</dbReference>
<gene>
    <name evidence="2" type="ORF">SSX86_026503</name>
</gene>
<dbReference type="CDD" id="cd22645">
    <property type="entry name" value="BIC1_CID"/>
    <property type="match status" value="1"/>
</dbReference>
<dbReference type="PANTHER" id="PTHR34207:SF2">
    <property type="entry name" value="PROTEIN BIC1"/>
    <property type="match status" value="1"/>
</dbReference>